<reference evidence="2 3" key="2">
    <citation type="submission" date="2018-11" db="EMBL/GenBank/DDBJ databases">
        <authorList>
            <consortium name="Pathogen Informatics"/>
        </authorList>
    </citation>
    <scope>NUCLEOTIDE SEQUENCE [LARGE SCALE GENOMIC DNA]</scope>
</reference>
<keyword evidence="3" id="KW-1185">Reference proteome</keyword>
<dbReference type="EMBL" id="UYSL01022423">
    <property type="protein sequence ID" value="VDL80434.1"/>
    <property type="molecule type" value="Genomic_DNA"/>
</dbReference>
<evidence type="ECO:0000313" key="4">
    <source>
        <dbReference type="WBParaSite" id="NBR_0001683801-mRNA-1"/>
    </source>
</evidence>
<feature type="region of interest" description="Disordered" evidence="1">
    <location>
        <begin position="15"/>
        <end position="36"/>
    </location>
</feature>
<gene>
    <name evidence="2" type="ORF">NBR_LOCUS16839</name>
</gene>
<protein>
    <submittedName>
        <fullName evidence="4">Reverse transcriptase domain-containing protein</fullName>
    </submittedName>
</protein>
<dbReference type="WBParaSite" id="NBR_0001683801-mRNA-1">
    <property type="protein sequence ID" value="NBR_0001683801-mRNA-1"/>
    <property type="gene ID" value="NBR_0001683801"/>
</dbReference>
<reference evidence="4" key="1">
    <citation type="submission" date="2017-02" db="UniProtKB">
        <authorList>
            <consortium name="WormBaseParasite"/>
        </authorList>
    </citation>
    <scope>IDENTIFICATION</scope>
</reference>
<proteinExistence type="predicted"/>
<evidence type="ECO:0000256" key="1">
    <source>
        <dbReference type="SAM" id="MobiDB-lite"/>
    </source>
</evidence>
<organism evidence="4">
    <name type="scientific">Nippostrongylus brasiliensis</name>
    <name type="common">Rat hookworm</name>
    <dbReference type="NCBI Taxonomy" id="27835"/>
    <lineage>
        <taxon>Eukaryota</taxon>
        <taxon>Metazoa</taxon>
        <taxon>Ecdysozoa</taxon>
        <taxon>Nematoda</taxon>
        <taxon>Chromadorea</taxon>
        <taxon>Rhabditida</taxon>
        <taxon>Rhabditina</taxon>
        <taxon>Rhabditomorpha</taxon>
        <taxon>Strongyloidea</taxon>
        <taxon>Heligmosomidae</taxon>
        <taxon>Nippostrongylus</taxon>
    </lineage>
</organism>
<name>A0A0N4YIT2_NIPBR</name>
<sequence length="121" mass="13521">MATATLAKMNLDSLVPAIESRKEPSHGPSARPGRTCAENYSERVIKDYHKALRGYIKAEVELPPLEDKISLSARARNYFKDKEAGRVTDSRRKFSSLRNNSQQIAVAVQPQVFSYQVQGPS</sequence>
<evidence type="ECO:0000313" key="2">
    <source>
        <dbReference type="EMBL" id="VDL80434.1"/>
    </source>
</evidence>
<accession>A0A0N4YIT2</accession>
<dbReference type="AlphaFoldDB" id="A0A0N4YIT2"/>
<dbReference type="Proteomes" id="UP000271162">
    <property type="component" value="Unassembled WGS sequence"/>
</dbReference>
<evidence type="ECO:0000313" key="3">
    <source>
        <dbReference type="Proteomes" id="UP000271162"/>
    </source>
</evidence>